<dbReference type="Pfam" id="PF20210">
    <property type="entry name" value="Laa1_Sip1_HTR5"/>
    <property type="match status" value="1"/>
</dbReference>
<keyword evidence="4" id="KW-1185">Reference proteome</keyword>
<protein>
    <recommendedName>
        <fullName evidence="5">HEAT repeat-containing protein 5B</fullName>
    </recommendedName>
</protein>
<organism evidence="3 4">
    <name type="scientific">Lithospermum erythrorhizon</name>
    <name type="common">Purple gromwell</name>
    <name type="synonym">Lithospermum officinale var. erythrorhizon</name>
    <dbReference type="NCBI Taxonomy" id="34254"/>
    <lineage>
        <taxon>Eukaryota</taxon>
        <taxon>Viridiplantae</taxon>
        <taxon>Streptophyta</taxon>
        <taxon>Embryophyta</taxon>
        <taxon>Tracheophyta</taxon>
        <taxon>Spermatophyta</taxon>
        <taxon>Magnoliopsida</taxon>
        <taxon>eudicotyledons</taxon>
        <taxon>Gunneridae</taxon>
        <taxon>Pentapetalae</taxon>
        <taxon>asterids</taxon>
        <taxon>lamiids</taxon>
        <taxon>Boraginales</taxon>
        <taxon>Boraginaceae</taxon>
        <taxon>Boraginoideae</taxon>
        <taxon>Lithospermeae</taxon>
        <taxon>Lithospermum</taxon>
    </lineage>
</organism>
<dbReference type="InterPro" id="IPR044218">
    <property type="entry name" value="SWEETIE"/>
</dbReference>
<evidence type="ECO:0000256" key="1">
    <source>
        <dbReference type="ARBA" id="ARBA00008304"/>
    </source>
</evidence>
<feature type="compositionally biased region" description="Basic and acidic residues" evidence="2">
    <location>
        <begin position="2319"/>
        <end position="2331"/>
    </location>
</feature>
<dbReference type="Gene3D" id="1.25.10.10">
    <property type="entry name" value="Leucine-rich Repeat Variant"/>
    <property type="match status" value="1"/>
</dbReference>
<feature type="compositionally biased region" description="Polar residues" evidence="2">
    <location>
        <begin position="2255"/>
        <end position="2267"/>
    </location>
</feature>
<feature type="compositionally biased region" description="Polar residues" evidence="2">
    <location>
        <begin position="2036"/>
        <end position="2051"/>
    </location>
</feature>
<reference evidence="3 4" key="1">
    <citation type="submission" date="2024-01" db="EMBL/GenBank/DDBJ databases">
        <title>The complete chloroplast genome sequence of Lithospermum erythrorhizon: insights into the phylogenetic relationship among Boraginaceae species and the maternal lineages of purple gromwells.</title>
        <authorList>
            <person name="Okada T."/>
            <person name="Watanabe K."/>
        </authorList>
    </citation>
    <scope>NUCLEOTIDE SEQUENCE [LARGE SCALE GENOMIC DNA]</scope>
</reference>
<feature type="compositionally biased region" description="Basic and acidic residues" evidence="2">
    <location>
        <begin position="2371"/>
        <end position="2381"/>
    </location>
</feature>
<feature type="compositionally biased region" description="Basic and acidic residues" evidence="2">
    <location>
        <begin position="2349"/>
        <end position="2358"/>
    </location>
</feature>
<feature type="region of interest" description="Disordered" evidence="2">
    <location>
        <begin position="1127"/>
        <end position="1163"/>
    </location>
</feature>
<evidence type="ECO:0000256" key="2">
    <source>
        <dbReference type="SAM" id="MobiDB-lite"/>
    </source>
</evidence>
<feature type="compositionally biased region" description="Basic and acidic residues" evidence="2">
    <location>
        <begin position="2243"/>
        <end position="2254"/>
    </location>
</feature>
<feature type="compositionally biased region" description="Basic and acidic residues" evidence="2">
    <location>
        <begin position="2387"/>
        <end position="2400"/>
    </location>
</feature>
<evidence type="ECO:0008006" key="5">
    <source>
        <dbReference type="Google" id="ProtNLM"/>
    </source>
</evidence>
<dbReference type="Proteomes" id="UP001454036">
    <property type="component" value="Unassembled WGS sequence"/>
</dbReference>
<feature type="compositionally biased region" description="Polar residues" evidence="2">
    <location>
        <begin position="2006"/>
        <end position="2015"/>
    </location>
</feature>
<dbReference type="EMBL" id="BAABME010000399">
    <property type="protein sequence ID" value="GAA0142455.1"/>
    <property type="molecule type" value="Genomic_DNA"/>
</dbReference>
<dbReference type="PANTHER" id="PTHR46975">
    <property type="entry name" value="PROTEIN SWEETIE"/>
    <property type="match status" value="1"/>
</dbReference>
<dbReference type="InterPro" id="IPR046837">
    <property type="entry name" value="Laa1/Sip1/HEATR5-like_HEAT"/>
</dbReference>
<feature type="compositionally biased region" description="Basic and acidic residues" evidence="2">
    <location>
        <begin position="2069"/>
        <end position="2080"/>
    </location>
</feature>
<comment type="caution">
    <text evidence="3">The sequence shown here is derived from an EMBL/GenBank/DDBJ whole genome shotgun (WGS) entry which is preliminary data.</text>
</comment>
<feature type="compositionally biased region" description="Polar residues" evidence="2">
    <location>
        <begin position="1149"/>
        <end position="1163"/>
    </location>
</feature>
<feature type="compositionally biased region" description="Polar residues" evidence="2">
    <location>
        <begin position="2336"/>
        <end position="2348"/>
    </location>
</feature>
<accession>A0AAV3NSZ2</accession>
<feature type="compositionally biased region" description="Polar residues" evidence="2">
    <location>
        <begin position="1128"/>
        <end position="1139"/>
    </location>
</feature>
<dbReference type="PANTHER" id="PTHR46975:SF2">
    <property type="entry name" value="PROTEIN SWEETIE"/>
    <property type="match status" value="1"/>
</dbReference>
<dbReference type="GO" id="GO:0005975">
    <property type="term" value="P:carbohydrate metabolic process"/>
    <property type="evidence" value="ECO:0007669"/>
    <property type="project" value="InterPro"/>
</dbReference>
<feature type="compositionally biased region" description="Acidic residues" evidence="2">
    <location>
        <begin position="1993"/>
        <end position="2004"/>
    </location>
</feature>
<sequence length="2433" mass="268271">MMRNEMPLSRLGVLVAQLESIVASAAHKLPDPVLCFDLLSDLISVIEEEPKESILLCQRKCEDALYSLLVLGARRPVRHLASVATAKITFKGDSISIYSRASSLQGFLSNAKKNEPQQVAGAAQCLGELYRYFGRKITSGLLQTTAIVSKLLKFNEDYVRQEALHMLQNALEGSSGSASSSAYMDAYRTVMRMGVGDKSFIVRIAAARCLRAFANIGGPGLGVGEIESSSAYCVKSLEDSIQSVRDSFAEALGALLALGMNQDAQAQPRGKGQFTPKRLEGGLQKYLASPFMKASGPRLKELRVGITLSWVSFLQTVRQKYFQSDSDLQNFAPQIIDMLHVDVSCDAQALACVLYILRVGITDQMSEPTQRDFLVFLCKQLQSAEVTPFMLVASMRTLSYVLKTLGEVPLEFKDLLDNTVVAALSYDSPLVRIEAALTLRALAEVDPSCVGGLISYAVTMLNAARENISFEKGANLKLELDSLHGQAAILAALVSVSPKLPLGYPARLPKSVLEVSKKMLMESTRNPASASVEREAGWALLSSMLASMPKEELDDQVFDILSLWTSLFGGKDAFHFHEADDHTPMIGVWSSAVDALTAFIKCFVSSDDSNHVLLQPILLYLSRALSYISAFTLKEHTSMKAAMDIFTIKTLRAYQSLPDPAAYRNDHSRIVQICTSPFRDSSKFEASSCLRMLLDKRDAWLGPWVPGRDLFEDELRSFQGGKDGVLPCVWDNDPPSFPQPETVGKMLVNQMLLCFGIMFASQDSGGMLSLLSTIEQCLKAGKKKAWHAASVTNICVGLLAGLKALLALRPEPLGMEILNATQSIFQSILAEGDICASQRRASSEGLGLLARLGNDIFTARLTRSLLGDVSGTVDSNYTGSIALALGCIHCSAGGMALSSLVPTTVNFLSSHAKSPMTGLQIWSLHGLLLTIEAAGLSYVSQVQATLVLAMDILLSQENGSVDLQQGLGRLINAVVAVLGPELAPGSIFFSRCKSVVAEISSCQETATLFESVRFTQQLVLFAPQAVSVHEHVQSLLPTLSSRQPNLRNLALSTLRHLIEKDPGSVIEEQIEESLFHMLDEETDNEIGNLARMTIMRLLYASCPSRPSHWLSICRDMILAMASKRELSTNRNLENESSTDVGGDDDDNMVSHSQGASVQDQNNDFSGVNSMRVKHLRYRTRVFAAECLSHVPEAVGSDLGHFNLSIAKEFPTSKFGSEDWLVLKLQDLISLAYQISTIQFENMRPIGVALLSTIVDKFGMIPDPELPGHILLEQNQAQLVSAVRTALDSLSGPTLLEAGLQLATKILTSGVISQDQNAVKRIFSLISRPLDDFNDLYYPSFAEWVSCKIKVRLLTAHASLKCYTYTSFKDQQGDIPKEYQALLPLFSNSSRILGPYWLSLLKDYSYICFNPYQKNWKPFLDGVQSHRVSAILRPCLEEAWPLILQALSLDAFPINFDANGSLPAEHKTERTFTSGYSMVELKEEDFQFLYGFSLLALFQGQGATPGADLFLDGRITWKFNSNLPVEDGTSLSPLKPYGIILPVFQCLLTKRFFGRSFVSLDLCKELLQVITYTIFSEDTWDNLAVYVLSQIVQNCPKEFLETENFFVLASELCFAFLFKFHLRKDVVPHCHSKWEIVSSVSLTTATTLLQRCEFKMQLKSMLGFLLVGYKCVGGSPSETCLSRANEFVQSITSVLKGFIKDNFSFEDDVMFHLTTICSASLNAVTSITKHCIRSIHDLENRKSISGKLLQMKLAFSFEQCYSIAKFTFDLEKRVENDQRNSILLSVLHQAIQCARVVLTDDDTQVQTVGLQVLKGMLQRGMGVDVNNFLLFFSGELIPDISLVMQKSLQTIINREAVTITGECLRILMLLQTLPKENECKKGLISLIVEVVMMIISTLVDHTSEEANELRSTAIKIVSQLAQIPSTAPNFKAVLVTMPITQRQKLQDIIRASVTQEQSSAKLKPGALPLPIKLPAQTENKEKAPPPEPVKEISDNSEEEEDDDWDNFQSFPASTNEPGPASDIPDNIVESSYGIVTDNVNNESSSSLQMTENTSDERKSCDVETSNDPDSSDHVKEPHDLSTDVMDDAYLTSQPITVADENISTDRKSTDVGTADDPDSSTQIQDHHNFSADVFDNEYSSSQSITVVDEITSKDWKSSDVVTADEPYSSNEKQESHDFNTDVFDNKSSSSQPITVVDEIASKDWKSSDVGTADDPDSSNQMQECHDFNTDVHHNEYSSSEPITEADKNTSVDRKSSNVGTADDSSQPITVADENSFENMKSSDVGTADDHPDNNDQIQEGYDINTEISNELSEVVAYDDHDRSVEAHHKEQVEAENSESMTENLENSKTVADEDVHHSLSPDIDNTESFTHQTDECRDRDPSDDAEMHEDNVEIPGIHDESIDNGVKPQDTVIPDNIDNKTSSQSIKDAEDSLI</sequence>
<dbReference type="InterPro" id="IPR016024">
    <property type="entry name" value="ARM-type_fold"/>
</dbReference>
<feature type="compositionally biased region" description="Basic and acidic residues" evidence="2">
    <location>
        <begin position="1977"/>
        <end position="1992"/>
    </location>
</feature>
<comment type="similarity">
    <text evidence="1">Belongs to the HEATR5 family.</text>
</comment>
<proteinExistence type="inferred from homology"/>
<feature type="region of interest" description="Disordered" evidence="2">
    <location>
        <begin position="2150"/>
        <end position="2303"/>
    </location>
</feature>
<feature type="region of interest" description="Disordered" evidence="2">
    <location>
        <begin position="2319"/>
        <end position="2433"/>
    </location>
</feature>
<dbReference type="InterPro" id="IPR011989">
    <property type="entry name" value="ARM-like"/>
</dbReference>
<feature type="compositionally biased region" description="Basic and acidic residues" evidence="2">
    <location>
        <begin position="2222"/>
        <end position="2234"/>
    </location>
</feature>
<dbReference type="SUPFAM" id="SSF48371">
    <property type="entry name" value="ARM repeat"/>
    <property type="match status" value="2"/>
</dbReference>
<feature type="region of interest" description="Disordered" evidence="2">
    <location>
        <begin position="1975"/>
        <end position="2127"/>
    </location>
</feature>
<evidence type="ECO:0000313" key="3">
    <source>
        <dbReference type="EMBL" id="GAA0142455.1"/>
    </source>
</evidence>
<gene>
    <name evidence="3" type="ORF">LIER_03355</name>
</gene>
<evidence type="ECO:0000313" key="4">
    <source>
        <dbReference type="Proteomes" id="UP001454036"/>
    </source>
</evidence>
<name>A0AAV3NSZ2_LITER</name>